<dbReference type="STRING" id="796606.BMMGA3_15700"/>
<dbReference type="PANTHER" id="PTHR37694">
    <property type="entry name" value="SLR8022 PROTEIN"/>
    <property type="match status" value="1"/>
</dbReference>
<organism evidence="2 3">
    <name type="scientific">Bacillus methanolicus (strain MGA3 / ATCC 53907)</name>
    <dbReference type="NCBI Taxonomy" id="796606"/>
    <lineage>
        <taxon>Bacteria</taxon>
        <taxon>Bacillati</taxon>
        <taxon>Bacillota</taxon>
        <taxon>Bacilli</taxon>
        <taxon>Bacillales</taxon>
        <taxon>Bacillaceae</taxon>
        <taxon>Bacillus</taxon>
    </lineage>
</organism>
<dbReference type="EMBL" id="CP007739">
    <property type="protein sequence ID" value="AIE61493.1"/>
    <property type="molecule type" value="Genomic_DNA"/>
</dbReference>
<dbReference type="InterPro" id="IPR014710">
    <property type="entry name" value="RmlC-like_jellyroll"/>
</dbReference>
<feature type="domain" description="Cupin type-2" evidence="1">
    <location>
        <begin position="32"/>
        <end position="99"/>
    </location>
</feature>
<dbReference type="AlphaFoldDB" id="I3EBE1"/>
<dbReference type="Proteomes" id="UP000027602">
    <property type="component" value="Chromosome"/>
</dbReference>
<name>I3EBE1_BACMM</name>
<proteinExistence type="predicted"/>
<dbReference type="InterPro" id="IPR013096">
    <property type="entry name" value="Cupin_2"/>
</dbReference>
<accession>I3EBE1</accession>
<dbReference type="Pfam" id="PF07883">
    <property type="entry name" value="Cupin_2"/>
    <property type="match status" value="1"/>
</dbReference>
<evidence type="ECO:0000313" key="3">
    <source>
        <dbReference type="Proteomes" id="UP000027602"/>
    </source>
</evidence>
<dbReference type="Gene3D" id="2.60.120.10">
    <property type="entry name" value="Jelly Rolls"/>
    <property type="match status" value="1"/>
</dbReference>
<gene>
    <name evidence="2" type="ORF">BMMGA3_15700</name>
</gene>
<dbReference type="KEGG" id="bmet:BMMGA3_15700"/>
<dbReference type="InterPro" id="IPR011051">
    <property type="entry name" value="RmlC_Cupin_sf"/>
</dbReference>
<dbReference type="eggNOG" id="COG1917">
    <property type="taxonomic scope" value="Bacteria"/>
</dbReference>
<protein>
    <recommendedName>
        <fullName evidence="1">Cupin type-2 domain-containing protein</fullName>
    </recommendedName>
</protein>
<sequence>MKKQKLTDFVEYNKERFTKHVIFNEGDSTVFVLNFEPGQSLPAHKHPGANVYLLVLQGQGVFSINQEQIDVVKDDVVFCPGDEEMAFTNNGKTNASLYVMLAKDGKNA</sequence>
<reference evidence="2 3" key="1">
    <citation type="journal article" date="2015" name="BMC Genomics">
        <title>Transcriptome analysis of thermophilic methylotrophic Bacillus methanolicus MGA3 using RNA-sequencing provides detailed insights into its previously uncharted transcriptional landscape.</title>
        <authorList>
            <person name="Irla M."/>
            <person name="Neshat A."/>
            <person name="Brautaset T."/>
            <person name="Ruckert C."/>
            <person name="Kalinowski J."/>
            <person name="Wendisch V.F."/>
        </authorList>
    </citation>
    <scope>NUCLEOTIDE SEQUENCE [LARGE SCALE GENOMIC DNA]</scope>
    <source>
        <strain evidence="3">MGA3 / ATCC 53907</strain>
    </source>
</reference>
<keyword evidence="3" id="KW-1185">Reference proteome</keyword>
<evidence type="ECO:0000313" key="2">
    <source>
        <dbReference type="EMBL" id="AIE61493.1"/>
    </source>
</evidence>
<dbReference type="RefSeq" id="WP_003346696.1">
    <property type="nucleotide sequence ID" value="NZ_ADWW01000001.1"/>
</dbReference>
<dbReference type="HOGENOM" id="CLU_137371_1_0_9"/>
<dbReference type="PANTHER" id="PTHR37694:SF1">
    <property type="entry name" value="SLR8022 PROTEIN"/>
    <property type="match status" value="1"/>
</dbReference>
<evidence type="ECO:0000259" key="1">
    <source>
        <dbReference type="Pfam" id="PF07883"/>
    </source>
</evidence>
<dbReference type="SUPFAM" id="SSF51182">
    <property type="entry name" value="RmlC-like cupins"/>
    <property type="match status" value="1"/>
</dbReference>
<dbReference type="OrthoDB" id="6311549at2"/>